<organism evidence="1 2">
    <name type="scientific">Rossellomorea oryzaecorticis</name>
    <dbReference type="NCBI Taxonomy" id="1396505"/>
    <lineage>
        <taxon>Bacteria</taxon>
        <taxon>Bacillati</taxon>
        <taxon>Bacillota</taxon>
        <taxon>Bacilli</taxon>
        <taxon>Bacillales</taxon>
        <taxon>Bacillaceae</taxon>
        <taxon>Rossellomorea</taxon>
    </lineage>
</organism>
<reference evidence="1 2" key="1">
    <citation type="submission" date="2024-12" db="EMBL/GenBank/DDBJ databases">
        <authorList>
            <person name="Li X."/>
            <person name="Zhang D."/>
        </authorList>
    </citation>
    <scope>NUCLEOTIDE SEQUENCE [LARGE SCALE GENOMIC DNA]</scope>
    <source>
        <strain evidence="1 2">JCM19602</strain>
    </source>
</reference>
<accession>A0ABW8VU34</accession>
<dbReference type="EMBL" id="JBJOSA010000023">
    <property type="protein sequence ID" value="MFL8938847.1"/>
    <property type="molecule type" value="Genomic_DNA"/>
</dbReference>
<gene>
    <name evidence="1" type="ORF">ACKA06_18845</name>
</gene>
<proteinExistence type="predicted"/>
<name>A0ABW8VU34_9BACI</name>
<sequence>MVETSFGRLLPVFERFLVKIKRFSSRIRRIISEIKRLSFKIQRFRAAAAQIHETITTNFTCSAEKNDAKHIRMTNFLKIRIIFHPEWRIFGKRNESINS</sequence>
<evidence type="ECO:0000313" key="1">
    <source>
        <dbReference type="EMBL" id="MFL8938847.1"/>
    </source>
</evidence>
<dbReference type="RefSeq" id="WP_197669957.1">
    <property type="nucleotide sequence ID" value="NZ_JBJOSA010000023.1"/>
</dbReference>
<comment type="caution">
    <text evidence="1">The sequence shown here is derived from an EMBL/GenBank/DDBJ whole genome shotgun (WGS) entry which is preliminary data.</text>
</comment>
<keyword evidence="2" id="KW-1185">Reference proteome</keyword>
<protein>
    <submittedName>
        <fullName evidence="1">Uncharacterized protein</fullName>
    </submittedName>
</protein>
<dbReference type="Proteomes" id="UP001628668">
    <property type="component" value="Unassembled WGS sequence"/>
</dbReference>
<evidence type="ECO:0000313" key="2">
    <source>
        <dbReference type="Proteomes" id="UP001628668"/>
    </source>
</evidence>